<protein>
    <submittedName>
        <fullName evidence="1">Uncharacterized protein</fullName>
    </submittedName>
</protein>
<evidence type="ECO:0000313" key="1">
    <source>
        <dbReference type="EMBL" id="BDB52952.1"/>
    </source>
</evidence>
<reference evidence="1 2" key="2">
    <citation type="journal article" date="2022" name="Microorganisms">
        <title>Complete Genome Sequences of Two Flavobacterium ammonificans Strains and a Flavobacterium ammoniigenes Strain of Ammonifying Bacterioplankton Isolated from Surface River Water.</title>
        <authorList>
            <person name="Suda W."/>
            <person name="Ogata Y."/>
            <person name="Shindo C."/>
            <person name="Watanabe K."/>
        </authorList>
    </citation>
    <scope>NUCLEOTIDE SEQUENCE [LARGE SCALE GENOMIC DNA]</scope>
    <source>
        <strain evidence="1 2">GENT11</strain>
    </source>
</reference>
<name>A0ABM7UYM2_9FLAO</name>
<gene>
    <name evidence="1" type="ORF">GENT11_12640</name>
</gene>
<evidence type="ECO:0000313" key="2">
    <source>
        <dbReference type="Proteomes" id="UP001319865"/>
    </source>
</evidence>
<organism evidence="1 2">
    <name type="scientific">Flavobacterium ammonificans</name>
    <dbReference type="NCBI Taxonomy" id="1751056"/>
    <lineage>
        <taxon>Bacteria</taxon>
        <taxon>Pseudomonadati</taxon>
        <taxon>Bacteroidota</taxon>
        <taxon>Flavobacteriia</taxon>
        <taxon>Flavobacteriales</taxon>
        <taxon>Flavobacteriaceae</taxon>
        <taxon>Flavobacterium</taxon>
    </lineage>
</organism>
<accession>A0ABM7UYM2</accession>
<reference evidence="1 2" key="1">
    <citation type="journal article" date="2022" name="Int. J. Syst. Evol. Microbiol.">
        <title>Flavobacterium ammonificans sp. nov. and Flavobacterium ammoniigenes sp. nov., ammonifying bacteria isolated from surface river water.</title>
        <authorList>
            <person name="Watanabe K."/>
            <person name="Kitamura T."/>
            <person name="Ogata Y."/>
            <person name="Shindo C."/>
            <person name="Suda W."/>
        </authorList>
    </citation>
    <scope>NUCLEOTIDE SEQUENCE [LARGE SCALE GENOMIC DNA]</scope>
    <source>
        <strain evidence="1 2">GENT11</strain>
    </source>
</reference>
<keyword evidence="2" id="KW-1185">Reference proteome</keyword>
<sequence length="282" mass="33419">MKTKLFFWSLVGILTFQNIEAQNRANINAVNSQISADLDLKSIARIFGEAQNLEDFEIRLNDPEYQISNLDLNEDNEVDYLRVVESIENRSHSIVIQAVLDHTLFQDVATITLEKNNLNSAPITIIGNQSLFGSNYYYRPVLHRNPIILNLIWKSNYRPYYSNWRWKKYPNSFCSRKPFGAIKFRHNKRAPFNLYHYRSIPKQNRNYYPVSNQSNFNKRIEKTKQNNRRANYHTNSRPIVPIPEQENKVALELNEIEIHKRRTQYVDIPKNSENSRQISRRN</sequence>
<dbReference type="Proteomes" id="UP001319865">
    <property type="component" value="Chromosome"/>
</dbReference>
<dbReference type="EMBL" id="AP025183">
    <property type="protein sequence ID" value="BDB52952.1"/>
    <property type="molecule type" value="Genomic_DNA"/>
</dbReference>
<dbReference type="RefSeq" id="WP_229328979.1">
    <property type="nucleotide sequence ID" value="NZ_AP025183.1"/>
</dbReference>
<proteinExistence type="predicted"/>